<dbReference type="RefSeq" id="WP_209557877.1">
    <property type="nucleotide sequence ID" value="NZ_JAEDXU010000006.1"/>
</dbReference>
<dbReference type="EMBL" id="JAEDXU010000006">
    <property type="protein sequence ID" value="MBP1047093.1"/>
    <property type="molecule type" value="Genomic_DNA"/>
</dbReference>
<evidence type="ECO:0000313" key="1">
    <source>
        <dbReference type="EMBL" id="MBP1047093.1"/>
    </source>
</evidence>
<accession>A0ABS4CLN7</accession>
<dbReference type="InterPro" id="IPR032675">
    <property type="entry name" value="LRR_dom_sf"/>
</dbReference>
<proteinExistence type="predicted"/>
<name>A0ABS4CLN7_9ENTE</name>
<organism evidence="1 2">
    <name type="scientific">Enterococcus larvae</name>
    <dbReference type="NCBI Taxonomy" id="2794352"/>
    <lineage>
        <taxon>Bacteria</taxon>
        <taxon>Bacillati</taxon>
        <taxon>Bacillota</taxon>
        <taxon>Bacilli</taxon>
        <taxon>Lactobacillales</taxon>
        <taxon>Enterococcaceae</taxon>
        <taxon>Enterococcus</taxon>
    </lineage>
</organism>
<gene>
    <name evidence="1" type="ORF">I6N96_12500</name>
</gene>
<protein>
    <submittedName>
        <fullName evidence="1">Uncharacterized protein</fullName>
    </submittedName>
</protein>
<evidence type="ECO:0000313" key="2">
    <source>
        <dbReference type="Proteomes" id="UP000673375"/>
    </source>
</evidence>
<comment type="caution">
    <text evidence="1">The sequence shown here is derived from an EMBL/GenBank/DDBJ whole genome shotgun (WGS) entry which is preliminary data.</text>
</comment>
<dbReference type="Gene3D" id="3.80.10.10">
    <property type="entry name" value="Ribonuclease Inhibitor"/>
    <property type="match status" value="1"/>
</dbReference>
<keyword evidence="2" id="KW-1185">Reference proteome</keyword>
<reference evidence="1 2" key="1">
    <citation type="submission" date="2020-12" db="EMBL/GenBank/DDBJ databases">
        <title>Vagococcus allomyrinae sp. nov. and Enterococcus lavae sp. nov., isolated from the larvae of Allomyrina dichotoma.</title>
        <authorList>
            <person name="Lee S.D."/>
        </authorList>
    </citation>
    <scope>NUCLEOTIDE SEQUENCE [LARGE SCALE GENOMIC DNA]</scope>
    <source>
        <strain evidence="1 2">BWM-S5</strain>
    </source>
</reference>
<dbReference type="Proteomes" id="UP000673375">
    <property type="component" value="Unassembled WGS sequence"/>
</dbReference>
<sequence>MKVNKILGVGLVTVGLLGLAGISSADEQKVYIPNAYVRQYLLQGAGLHPDEVENQLPTISQLETITEHDESLLLMVGHDEGAVSESLEGLDYVKNVKTIMLNGGSGVTDFRPLRGAKDSVEVIDHYSPGSLDLAYDNAVDLSFLDGFTKLKNFHMVMNVTDLSAFDSIPTMERINIDNEGDDRAITSGKIGVSRSNKALVMANPIIYSTHFSNQPNAQLRIKTDTGATVSIVVRDDMFYITDIPVDAKTLTMTIEKDTEFEIDSEDADMGYAHHRVTCEYEIKWY</sequence>